<dbReference type="InterPro" id="IPR050418">
    <property type="entry name" value="D-iso_2-hydroxyacid_DH_PdxB"/>
</dbReference>
<gene>
    <name evidence="7" type="ordered locus">SpiGrapes_3131</name>
</gene>
<dbReference type="InterPro" id="IPR029753">
    <property type="entry name" value="D-isomer_DH_CS"/>
</dbReference>
<keyword evidence="2 4" id="KW-0560">Oxidoreductase</keyword>
<dbReference type="GO" id="GO:0051287">
    <property type="term" value="F:NAD binding"/>
    <property type="evidence" value="ECO:0007669"/>
    <property type="project" value="InterPro"/>
</dbReference>
<evidence type="ECO:0000256" key="3">
    <source>
        <dbReference type="ARBA" id="ARBA00023027"/>
    </source>
</evidence>
<dbReference type="PANTHER" id="PTHR43761:SF1">
    <property type="entry name" value="D-ISOMER SPECIFIC 2-HYDROXYACID DEHYDROGENASE CATALYTIC DOMAIN-CONTAINING PROTEIN-RELATED"/>
    <property type="match status" value="1"/>
</dbReference>
<evidence type="ECO:0000259" key="6">
    <source>
        <dbReference type="Pfam" id="PF02826"/>
    </source>
</evidence>
<evidence type="ECO:0000256" key="4">
    <source>
        <dbReference type="RuleBase" id="RU003719"/>
    </source>
</evidence>
<dbReference type="InterPro" id="IPR036291">
    <property type="entry name" value="NAD(P)-bd_dom_sf"/>
</dbReference>
<dbReference type="SUPFAM" id="SSF51735">
    <property type="entry name" value="NAD(P)-binding Rossmann-fold domains"/>
    <property type="match status" value="1"/>
</dbReference>
<dbReference type="EMBL" id="CP003155">
    <property type="protein sequence ID" value="AEV30877.1"/>
    <property type="molecule type" value="Genomic_DNA"/>
</dbReference>
<comment type="similarity">
    <text evidence="1 4">Belongs to the D-isomer specific 2-hydroxyacid dehydrogenase family.</text>
</comment>
<dbReference type="FunFam" id="3.40.50.720:FF:000203">
    <property type="entry name" value="D-3-phosphoglycerate dehydrogenase (SerA)"/>
    <property type="match status" value="1"/>
</dbReference>
<dbReference type="AlphaFoldDB" id="G8QZ18"/>
<evidence type="ECO:0000259" key="5">
    <source>
        <dbReference type="Pfam" id="PF00389"/>
    </source>
</evidence>
<name>G8QZ18_SPHPG</name>
<dbReference type="Pfam" id="PF02826">
    <property type="entry name" value="2-Hacid_dh_C"/>
    <property type="match status" value="1"/>
</dbReference>
<organism evidence="7 8">
    <name type="scientific">Sphaerochaeta pleomorpha (strain ATCC BAA-1885 / DSM 22778 / Grapes)</name>
    <dbReference type="NCBI Taxonomy" id="158190"/>
    <lineage>
        <taxon>Bacteria</taxon>
        <taxon>Pseudomonadati</taxon>
        <taxon>Spirochaetota</taxon>
        <taxon>Spirochaetia</taxon>
        <taxon>Spirochaetales</taxon>
        <taxon>Sphaerochaetaceae</taxon>
        <taxon>Sphaerochaeta</taxon>
    </lineage>
</organism>
<protein>
    <submittedName>
        <fullName evidence="7">Lactate dehydrogenase-like oxidoreductase</fullName>
    </submittedName>
</protein>
<keyword evidence="3" id="KW-0520">NAD</keyword>
<evidence type="ECO:0000313" key="7">
    <source>
        <dbReference type="EMBL" id="AEV30877.1"/>
    </source>
</evidence>
<sequence length="314" mass="33519">MKISVVEPLGVKKEVLAEKLRKAIGEDPQLMLWDDRKESDADLVERSKDADIVVLSNIKYGRTVIEQCPSLKMICVAFTGFDHIDMECCKEKGILVCNCAGYSTVAVADLVFALVLSLARNIVACDKATREGKTKDGLVGFELEGKKFGIIGLGAIGTRVAQIALAFGCEVSAYSRTAKAIPGVTFTDLETVLKESDIVSLHVPQCKETIGMIGKEELALMKKSAFLINTARGPVVDTAALVTALNNGVIAGAGIDVFDKEPPLAPDYSLLGAKNTVLTPHVAFASSQAFAKRADIVADNIRAWIAGKPVHVVS</sequence>
<feature type="domain" description="D-isomer specific 2-hydroxyacid dehydrogenase catalytic" evidence="5">
    <location>
        <begin position="21"/>
        <end position="310"/>
    </location>
</feature>
<dbReference type="eggNOG" id="COG1052">
    <property type="taxonomic scope" value="Bacteria"/>
</dbReference>
<evidence type="ECO:0000256" key="2">
    <source>
        <dbReference type="ARBA" id="ARBA00023002"/>
    </source>
</evidence>
<accession>G8QZ18</accession>
<feature type="domain" description="D-isomer specific 2-hydroxyacid dehydrogenase NAD-binding" evidence="6">
    <location>
        <begin position="112"/>
        <end position="283"/>
    </location>
</feature>
<dbReference type="PROSITE" id="PS00670">
    <property type="entry name" value="D_2_HYDROXYACID_DH_2"/>
    <property type="match status" value="1"/>
</dbReference>
<dbReference type="RefSeq" id="WP_014271716.1">
    <property type="nucleotide sequence ID" value="NC_016633.1"/>
</dbReference>
<dbReference type="Pfam" id="PF00389">
    <property type="entry name" value="2-Hacid_dh"/>
    <property type="match status" value="1"/>
</dbReference>
<dbReference type="Proteomes" id="UP000005632">
    <property type="component" value="Chromosome"/>
</dbReference>
<dbReference type="Gene3D" id="3.40.50.720">
    <property type="entry name" value="NAD(P)-binding Rossmann-like Domain"/>
    <property type="match status" value="2"/>
</dbReference>
<keyword evidence="8" id="KW-1185">Reference proteome</keyword>
<proteinExistence type="inferred from homology"/>
<dbReference type="HOGENOM" id="CLU_019796_1_3_12"/>
<dbReference type="KEGG" id="sgp:SpiGrapes_3131"/>
<dbReference type="InterPro" id="IPR006140">
    <property type="entry name" value="D-isomer_DH_NAD-bd"/>
</dbReference>
<dbReference type="OrthoDB" id="9805416at2"/>
<evidence type="ECO:0000256" key="1">
    <source>
        <dbReference type="ARBA" id="ARBA00005854"/>
    </source>
</evidence>
<evidence type="ECO:0000313" key="8">
    <source>
        <dbReference type="Proteomes" id="UP000005632"/>
    </source>
</evidence>
<dbReference type="PROSITE" id="PS00671">
    <property type="entry name" value="D_2_HYDROXYACID_DH_3"/>
    <property type="match status" value="1"/>
</dbReference>
<reference evidence="7 8" key="1">
    <citation type="submission" date="2011-11" db="EMBL/GenBank/DDBJ databases">
        <title>Complete sequence of Spirochaeta sp. grapes.</title>
        <authorList>
            <consortium name="US DOE Joint Genome Institute"/>
            <person name="Lucas S."/>
            <person name="Han J."/>
            <person name="Lapidus A."/>
            <person name="Cheng J.-F."/>
            <person name="Goodwin L."/>
            <person name="Pitluck S."/>
            <person name="Peters L."/>
            <person name="Ovchinnikova G."/>
            <person name="Munk A.C."/>
            <person name="Detter J.C."/>
            <person name="Han C."/>
            <person name="Tapia R."/>
            <person name="Land M."/>
            <person name="Hauser L."/>
            <person name="Kyrpides N."/>
            <person name="Ivanova N."/>
            <person name="Pagani I."/>
            <person name="Ritalahtilisa K."/>
            <person name="Loeffler F."/>
            <person name="Woyke T."/>
        </authorList>
    </citation>
    <scope>NUCLEOTIDE SEQUENCE [LARGE SCALE GENOMIC DNA]</scope>
    <source>
        <strain evidence="8">ATCC BAA-1885 / DSM 22778 / Grapes</strain>
    </source>
</reference>
<dbReference type="GO" id="GO:0016616">
    <property type="term" value="F:oxidoreductase activity, acting on the CH-OH group of donors, NAD or NADP as acceptor"/>
    <property type="evidence" value="ECO:0007669"/>
    <property type="project" value="InterPro"/>
</dbReference>
<dbReference type="PANTHER" id="PTHR43761">
    <property type="entry name" value="D-ISOMER SPECIFIC 2-HYDROXYACID DEHYDROGENASE FAMILY PROTEIN (AFU_ORTHOLOGUE AFUA_1G13630)"/>
    <property type="match status" value="1"/>
</dbReference>
<dbReference type="InterPro" id="IPR006139">
    <property type="entry name" value="D-isomer_2_OHA_DH_cat_dom"/>
</dbReference>
<dbReference type="STRING" id="158190.SpiGrapes_3131"/>
<dbReference type="SUPFAM" id="SSF52283">
    <property type="entry name" value="Formate/glycerate dehydrogenase catalytic domain-like"/>
    <property type="match status" value="1"/>
</dbReference>